<comment type="caution">
    <text evidence="2">The sequence shown here is derived from an EMBL/GenBank/DDBJ whole genome shotgun (WGS) entry which is preliminary data.</text>
</comment>
<evidence type="ECO:0000313" key="3">
    <source>
        <dbReference type="Proteomes" id="UP000325081"/>
    </source>
</evidence>
<evidence type="ECO:0000313" key="2">
    <source>
        <dbReference type="EMBL" id="GER48138.1"/>
    </source>
</evidence>
<feature type="signal peptide" evidence="1">
    <location>
        <begin position="1"/>
        <end position="26"/>
    </location>
</feature>
<proteinExistence type="predicted"/>
<keyword evidence="1" id="KW-0732">Signal</keyword>
<sequence length="236" mass="25801">MHCKMTLKLKTNLLLTLALLDIRATAIHEEEEIVRLPHQIGGGFALGLEQCLHLGPIGGSGSPTVDGVDRLAGWPCLDDKQTPIVFPSGEFLGGGGALELRVGKDQVTINVRDEFLLLLPHVNNRQVLPRRPQFPAAAAAGRHGGDKELVFHAVHHLHLAVHDCREQQLGRVGLTVLLRHREFRDLHHLRLVRVLDQLPAAGNFFATLRGGGGGQNCDDGDCKGESDQIMVCFREV</sequence>
<dbReference type="EMBL" id="BKCP01008181">
    <property type="protein sequence ID" value="GER48138.1"/>
    <property type="molecule type" value="Genomic_DNA"/>
</dbReference>
<evidence type="ECO:0000256" key="1">
    <source>
        <dbReference type="SAM" id="SignalP"/>
    </source>
</evidence>
<feature type="chain" id="PRO_5022845991" evidence="1">
    <location>
        <begin position="27"/>
        <end position="236"/>
    </location>
</feature>
<organism evidence="2 3">
    <name type="scientific">Striga asiatica</name>
    <name type="common">Asiatic witchweed</name>
    <name type="synonym">Buchnera asiatica</name>
    <dbReference type="NCBI Taxonomy" id="4170"/>
    <lineage>
        <taxon>Eukaryota</taxon>
        <taxon>Viridiplantae</taxon>
        <taxon>Streptophyta</taxon>
        <taxon>Embryophyta</taxon>
        <taxon>Tracheophyta</taxon>
        <taxon>Spermatophyta</taxon>
        <taxon>Magnoliopsida</taxon>
        <taxon>eudicotyledons</taxon>
        <taxon>Gunneridae</taxon>
        <taxon>Pentapetalae</taxon>
        <taxon>asterids</taxon>
        <taxon>lamiids</taxon>
        <taxon>Lamiales</taxon>
        <taxon>Orobanchaceae</taxon>
        <taxon>Buchnereae</taxon>
        <taxon>Striga</taxon>
    </lineage>
</organism>
<accession>A0A5A7QTD6</accession>
<dbReference type="Proteomes" id="UP000325081">
    <property type="component" value="Unassembled WGS sequence"/>
</dbReference>
<name>A0A5A7QTD6_STRAF</name>
<gene>
    <name evidence="2" type="ORF">STAS_25293</name>
</gene>
<protein>
    <submittedName>
        <fullName evidence="2">ABC transporter</fullName>
    </submittedName>
</protein>
<reference evidence="3" key="1">
    <citation type="journal article" date="2019" name="Curr. Biol.">
        <title>Genome Sequence of Striga asiatica Provides Insight into the Evolution of Plant Parasitism.</title>
        <authorList>
            <person name="Yoshida S."/>
            <person name="Kim S."/>
            <person name="Wafula E.K."/>
            <person name="Tanskanen J."/>
            <person name="Kim Y.M."/>
            <person name="Honaas L."/>
            <person name="Yang Z."/>
            <person name="Spallek T."/>
            <person name="Conn C.E."/>
            <person name="Ichihashi Y."/>
            <person name="Cheong K."/>
            <person name="Cui S."/>
            <person name="Der J.P."/>
            <person name="Gundlach H."/>
            <person name="Jiao Y."/>
            <person name="Hori C."/>
            <person name="Ishida J.K."/>
            <person name="Kasahara H."/>
            <person name="Kiba T."/>
            <person name="Kim M.S."/>
            <person name="Koo N."/>
            <person name="Laohavisit A."/>
            <person name="Lee Y.H."/>
            <person name="Lumba S."/>
            <person name="McCourt P."/>
            <person name="Mortimer J.C."/>
            <person name="Mutuku J.M."/>
            <person name="Nomura T."/>
            <person name="Sasaki-Sekimoto Y."/>
            <person name="Seto Y."/>
            <person name="Wang Y."/>
            <person name="Wakatake T."/>
            <person name="Sakakibara H."/>
            <person name="Demura T."/>
            <person name="Yamaguchi S."/>
            <person name="Yoneyama K."/>
            <person name="Manabe R.I."/>
            <person name="Nelson D.C."/>
            <person name="Schulman A.H."/>
            <person name="Timko M.P."/>
            <person name="dePamphilis C.W."/>
            <person name="Choi D."/>
            <person name="Shirasu K."/>
        </authorList>
    </citation>
    <scope>NUCLEOTIDE SEQUENCE [LARGE SCALE GENOMIC DNA]</scope>
    <source>
        <strain evidence="3">cv. UVA1</strain>
    </source>
</reference>
<keyword evidence="3" id="KW-1185">Reference proteome</keyword>
<dbReference type="AlphaFoldDB" id="A0A5A7QTD6"/>